<dbReference type="EMBL" id="CP033464">
    <property type="protein sequence ID" value="QDX91605.1"/>
    <property type="molecule type" value="Genomic_DNA"/>
</dbReference>
<keyword evidence="2" id="KW-1185">Reference proteome</keyword>
<proteinExistence type="predicted"/>
<reference evidence="1 2" key="1">
    <citation type="submission" date="2018-11" db="EMBL/GenBank/DDBJ databases">
        <title>Phylogenetic determinants of toxin gene distribution in genomes of Brevibacillus laterosporus.</title>
        <authorList>
            <person name="Glare T.R."/>
            <person name="Durrant A."/>
            <person name="Berry C."/>
            <person name="Palma L."/>
            <person name="Ormskirk M."/>
            <person name="Cox M.O."/>
        </authorList>
    </citation>
    <scope>NUCLEOTIDE SEQUENCE [LARGE SCALE GENOMIC DNA]</scope>
    <source>
        <strain evidence="1 2">1821L</strain>
    </source>
</reference>
<name>A0A502IID8_BRELA</name>
<evidence type="ECO:0000313" key="2">
    <source>
        <dbReference type="Proteomes" id="UP000319432"/>
    </source>
</evidence>
<dbReference type="Proteomes" id="UP000319432">
    <property type="component" value="Chromosome"/>
</dbReference>
<accession>A0A502IID8</accession>
<sequence length="270" mass="31251">MELPTEKKPIYDERVNEILRGLVEGKSRDLLAQDLGHKNYKTLDIYMRRKNFIWDRDKQTYVPAHNRIEKWDSSKDLVSSSKISTIISLFQKEGADAKTIAKRLGFNDHRDLATYMKSKGYKWASDKKNYEKMTGRFPEETLSVSLPATMQTEGGSVEALEATQSVLKANRIDKGRLETYLPILELLERNRDRLIDLIVPGSESGKVPRYAVPGIFVTKSVHMTNTLDQMVREYSKEKNISQRDIFAVALIEFFQRYGYEREIETLLGRM</sequence>
<gene>
    <name evidence="1" type="ORF">EEL30_04005</name>
</gene>
<protein>
    <submittedName>
        <fullName evidence="1">Uncharacterized protein</fullName>
    </submittedName>
</protein>
<dbReference type="OrthoDB" id="2373107at2"/>
<evidence type="ECO:0000313" key="1">
    <source>
        <dbReference type="EMBL" id="QDX91605.1"/>
    </source>
</evidence>
<organism evidence="1 2">
    <name type="scientific">Brevibacillus laterosporus</name>
    <name type="common">Bacillus laterosporus</name>
    <dbReference type="NCBI Taxonomy" id="1465"/>
    <lineage>
        <taxon>Bacteria</taxon>
        <taxon>Bacillati</taxon>
        <taxon>Bacillota</taxon>
        <taxon>Bacilli</taxon>
        <taxon>Bacillales</taxon>
        <taxon>Paenibacillaceae</taxon>
        <taxon>Brevibacillus</taxon>
    </lineage>
</organism>
<dbReference type="AlphaFoldDB" id="A0A502IID8"/>